<evidence type="ECO:0000259" key="4">
    <source>
        <dbReference type="PROSITE" id="PS51000"/>
    </source>
</evidence>
<comment type="caution">
    <text evidence="5">The sequence shown here is derived from an EMBL/GenBank/DDBJ whole genome shotgun (WGS) entry which is preliminary data.</text>
</comment>
<proteinExistence type="predicted"/>
<dbReference type="RefSeq" id="WP_344193778.1">
    <property type="nucleotide sequence ID" value="NZ_BAAAND010000007.1"/>
</dbReference>
<dbReference type="Pfam" id="PF13280">
    <property type="entry name" value="WYL"/>
    <property type="match status" value="1"/>
</dbReference>
<dbReference type="Proteomes" id="UP001500190">
    <property type="component" value="Unassembled WGS sequence"/>
</dbReference>
<dbReference type="InterPro" id="IPR036388">
    <property type="entry name" value="WH-like_DNA-bd_sf"/>
</dbReference>
<evidence type="ECO:0000313" key="6">
    <source>
        <dbReference type="Proteomes" id="UP001500190"/>
    </source>
</evidence>
<evidence type="ECO:0000256" key="2">
    <source>
        <dbReference type="ARBA" id="ARBA00023125"/>
    </source>
</evidence>
<evidence type="ECO:0000256" key="1">
    <source>
        <dbReference type="ARBA" id="ARBA00023015"/>
    </source>
</evidence>
<dbReference type="PROSITE" id="PS00894">
    <property type="entry name" value="HTH_DEOR_1"/>
    <property type="match status" value="1"/>
</dbReference>
<keyword evidence="3" id="KW-0804">Transcription</keyword>
<evidence type="ECO:0000313" key="5">
    <source>
        <dbReference type="EMBL" id="GAA1590915.1"/>
    </source>
</evidence>
<dbReference type="Gene3D" id="1.10.10.10">
    <property type="entry name" value="Winged helix-like DNA-binding domain superfamily/Winged helix DNA-binding domain"/>
    <property type="match status" value="1"/>
</dbReference>
<dbReference type="PANTHER" id="PTHR34580">
    <property type="match status" value="1"/>
</dbReference>
<keyword evidence="6" id="KW-1185">Reference proteome</keyword>
<organism evidence="5 6">
    <name type="scientific">Kribbella karoonensis</name>
    <dbReference type="NCBI Taxonomy" id="324851"/>
    <lineage>
        <taxon>Bacteria</taxon>
        <taxon>Bacillati</taxon>
        <taxon>Actinomycetota</taxon>
        <taxon>Actinomycetes</taxon>
        <taxon>Propionibacteriales</taxon>
        <taxon>Kribbellaceae</taxon>
        <taxon>Kribbella</taxon>
    </lineage>
</organism>
<reference evidence="5 6" key="1">
    <citation type="journal article" date="2019" name="Int. J. Syst. Evol. Microbiol.">
        <title>The Global Catalogue of Microorganisms (GCM) 10K type strain sequencing project: providing services to taxonomists for standard genome sequencing and annotation.</title>
        <authorList>
            <consortium name="The Broad Institute Genomics Platform"/>
            <consortium name="The Broad Institute Genome Sequencing Center for Infectious Disease"/>
            <person name="Wu L."/>
            <person name="Ma J."/>
        </authorList>
    </citation>
    <scope>NUCLEOTIDE SEQUENCE [LARGE SCALE GENOMIC DNA]</scope>
    <source>
        <strain evidence="5 6">JCM 14304</strain>
    </source>
</reference>
<protein>
    <submittedName>
        <fullName evidence="5">YafY family protein</fullName>
    </submittedName>
</protein>
<dbReference type="InterPro" id="IPR036390">
    <property type="entry name" value="WH_DNA-bd_sf"/>
</dbReference>
<dbReference type="InterPro" id="IPR001034">
    <property type="entry name" value="DeoR_HTH"/>
</dbReference>
<dbReference type="InterPro" id="IPR026881">
    <property type="entry name" value="WYL_dom"/>
</dbReference>
<dbReference type="PROSITE" id="PS51000">
    <property type="entry name" value="HTH_DEOR_2"/>
    <property type="match status" value="1"/>
</dbReference>
<evidence type="ECO:0000256" key="3">
    <source>
        <dbReference type="ARBA" id="ARBA00023163"/>
    </source>
</evidence>
<keyword evidence="1" id="KW-0805">Transcription regulation</keyword>
<gene>
    <name evidence="5" type="ORF">GCM10009742_41900</name>
</gene>
<sequence>MRDLPGRLLRLLSLLQSRREWSGRELADRLGVTERTVRRDVERLRALDYPVAGTTGTAGGYRLGSGTHLPPLQLDDDEAIAVAVSLVGAAGGGVSGMADSSMSALAKLEQVLPARLRPQLAAVGSAAEAIPRPGLPQVDPGVLAVLARCCRNHEIVAFDYAGRSREPTRRRVEPHQLLTLAWRWYLLAFDPDRDDWRTFRVDRISSAASVLHRFTPRVVDGPTYLVESLMSAQYQYSVEVTVEAAAAEVTSTFEGVVRGIVTPVGDSSCKVRFSADTPGMLLTQVAALAALGPLTVDHATPETAALISGVGERLARAFALGNDQADSEGDDTERE</sequence>
<keyword evidence="2" id="KW-0238">DNA-binding</keyword>
<dbReference type="InterPro" id="IPR013196">
    <property type="entry name" value="HTH_11"/>
</dbReference>
<dbReference type="SUPFAM" id="SSF46785">
    <property type="entry name" value="Winged helix' DNA-binding domain"/>
    <property type="match status" value="1"/>
</dbReference>
<dbReference type="Pfam" id="PF08279">
    <property type="entry name" value="HTH_11"/>
    <property type="match status" value="1"/>
</dbReference>
<dbReference type="PROSITE" id="PS52050">
    <property type="entry name" value="WYL"/>
    <property type="match status" value="1"/>
</dbReference>
<accession>A0ABN2DYR0</accession>
<dbReference type="EMBL" id="BAAAND010000007">
    <property type="protein sequence ID" value="GAA1590915.1"/>
    <property type="molecule type" value="Genomic_DNA"/>
</dbReference>
<dbReference type="InterPro" id="IPR051534">
    <property type="entry name" value="CBASS_pafABC_assoc_protein"/>
</dbReference>
<dbReference type="PANTHER" id="PTHR34580:SF3">
    <property type="entry name" value="PROTEIN PAFB"/>
    <property type="match status" value="1"/>
</dbReference>
<dbReference type="InterPro" id="IPR018356">
    <property type="entry name" value="Tscrpt_reg_HTH_DeoR_CS"/>
</dbReference>
<feature type="domain" description="HTH deoR-type" evidence="4">
    <location>
        <begin position="4"/>
        <end position="63"/>
    </location>
</feature>
<name>A0ABN2DYR0_9ACTN</name>